<dbReference type="Proteomes" id="UP000839527">
    <property type="component" value="Unassembled WGS sequence"/>
</dbReference>
<organism evidence="2">
    <name type="scientific">Shigella dysenteriae</name>
    <dbReference type="NCBI Taxonomy" id="622"/>
    <lineage>
        <taxon>Bacteria</taxon>
        <taxon>Pseudomonadati</taxon>
        <taxon>Pseudomonadota</taxon>
        <taxon>Gammaproteobacteria</taxon>
        <taxon>Enterobacterales</taxon>
        <taxon>Enterobacteriaceae</taxon>
        <taxon>Shigella</taxon>
    </lineage>
</organism>
<evidence type="ECO:0000256" key="1">
    <source>
        <dbReference type="SAM" id="Phobius"/>
    </source>
</evidence>
<feature type="transmembrane region" description="Helical" evidence="1">
    <location>
        <begin position="20"/>
        <end position="39"/>
    </location>
</feature>
<keyword evidence="1" id="KW-1133">Transmembrane helix</keyword>
<comment type="caution">
    <text evidence="2">The sequence shown here is derived from an EMBL/GenBank/DDBJ whole genome shotgun (WGS) entry which is preliminary data.</text>
</comment>
<keyword evidence="1" id="KW-0472">Membrane</keyword>
<dbReference type="EMBL" id="RVGV01000208">
    <property type="protein sequence ID" value="MLU15553.1"/>
    <property type="molecule type" value="Genomic_DNA"/>
</dbReference>
<dbReference type="AlphaFoldDB" id="A0A403M9W2"/>
<name>A0A403M9W2_SHIDY</name>
<evidence type="ECO:0000313" key="2">
    <source>
        <dbReference type="EMBL" id="MLU15553.1"/>
    </source>
</evidence>
<accession>A0A403M9W2</accession>
<gene>
    <name evidence="2" type="ORF">DRW31_26125</name>
</gene>
<reference evidence="2" key="1">
    <citation type="submission" date="2018-07" db="EMBL/GenBank/DDBJ databases">
        <authorList>
            <person name="Ashton P.M."/>
            <person name="Dallman T."/>
            <person name="Nair S."/>
            <person name="De Pinna E."/>
            <person name="Peters T."/>
            <person name="Grant K."/>
        </authorList>
    </citation>
    <scope>NUCLEOTIDE SEQUENCE [LARGE SCALE GENOMIC DNA]</scope>
    <source>
        <strain evidence="2">561031</strain>
    </source>
</reference>
<sequence>MQYGYYNGAHSPQDIFEIEFPVHMFMLFCFISGIVSFFIPEHFRCLITMGYYDYPLFLICNCQ</sequence>
<protein>
    <submittedName>
        <fullName evidence="2">Uncharacterized protein</fullName>
    </submittedName>
</protein>
<keyword evidence="1" id="KW-0812">Transmembrane</keyword>
<proteinExistence type="predicted"/>